<dbReference type="OMA" id="KLAYNHK"/>
<dbReference type="GeneID" id="20245701"/>
<protein>
    <recommendedName>
        <fullName evidence="6">Pyroglutamyl-peptidase I</fullName>
        <ecNumber evidence="6">3.4.19.3</ecNumber>
    </recommendedName>
</protein>
<dbReference type="GO" id="GO:0006508">
    <property type="term" value="P:proteolysis"/>
    <property type="evidence" value="ECO:0007669"/>
    <property type="project" value="UniProtKB-KW"/>
</dbReference>
<dbReference type="OrthoDB" id="407146at2759"/>
<keyword evidence="2" id="KW-0963">Cytoplasm</keyword>
<sequence length="208" mass="22859">MGSKPPETNVINSNKTVVVTGFGPFSGHDVNASWESVKELKQLGLGENIKLVIQELPVEYESAQKLIPQLWQTNNPDLVIHVGVSSMASELTLEQKAHNDGYCREDVKGTFPLTECCVEGGDNCIVSGIDMKHVCEAVNNLPLKIKSIVSHDAGRYLCDFSYYRSLHIDQSKAAFIHVPPLNTPYTASEIAEGLKAVILCILKREHPS</sequence>
<dbReference type="GO" id="GO:0005829">
    <property type="term" value="C:cytosol"/>
    <property type="evidence" value="ECO:0007669"/>
    <property type="project" value="InterPro"/>
</dbReference>
<dbReference type="InterPro" id="IPR033694">
    <property type="entry name" value="PGPEP1_Cys_AS"/>
</dbReference>
<dbReference type="MEROPS" id="C15.010"/>
<dbReference type="SUPFAM" id="SSF53182">
    <property type="entry name" value="Pyrrolidone carboxyl peptidase (pyroglutamate aminopeptidase)"/>
    <property type="match status" value="1"/>
</dbReference>
<evidence type="ECO:0000256" key="5">
    <source>
        <dbReference type="ARBA" id="ARBA00022807"/>
    </source>
</evidence>
<evidence type="ECO:0000256" key="1">
    <source>
        <dbReference type="ARBA" id="ARBA00006641"/>
    </source>
</evidence>
<dbReference type="PANTHER" id="PTHR23402:SF1">
    <property type="entry name" value="PYROGLUTAMYL-PEPTIDASE I"/>
    <property type="match status" value="1"/>
</dbReference>
<dbReference type="PROSITE" id="PS01334">
    <property type="entry name" value="PYRASE_CYS"/>
    <property type="match status" value="1"/>
</dbReference>
<evidence type="ECO:0000256" key="3">
    <source>
        <dbReference type="ARBA" id="ARBA00022670"/>
    </source>
</evidence>
<keyword evidence="4" id="KW-0378">Hydrolase</keyword>
<comment type="catalytic activity">
    <reaction evidence="6">
        <text>Release of an N-terminal pyroglutamyl group from a polypeptide, the second amino acid generally not being Pro.</text>
        <dbReference type="EC" id="3.4.19.3"/>
    </reaction>
</comment>
<dbReference type="PRINTS" id="PR00706">
    <property type="entry name" value="PYROGLUPTASE"/>
</dbReference>
<gene>
    <name evidence="7" type="ORF">LOTGIDRAFT_204313</name>
</gene>
<dbReference type="InterPro" id="IPR016125">
    <property type="entry name" value="Peptidase_C15-like"/>
</dbReference>
<dbReference type="GO" id="GO:0016920">
    <property type="term" value="F:pyroglutamyl-peptidase activity"/>
    <property type="evidence" value="ECO:0007669"/>
    <property type="project" value="UniProtKB-EC"/>
</dbReference>
<proteinExistence type="inferred from homology"/>
<dbReference type="Pfam" id="PF01470">
    <property type="entry name" value="Peptidase_C15"/>
    <property type="match status" value="1"/>
</dbReference>
<keyword evidence="5" id="KW-0788">Thiol protease</keyword>
<dbReference type="PANTHER" id="PTHR23402">
    <property type="entry name" value="PROTEASE FAMILY C15 PYROGLUTAMYL-PEPTIDASE I-RELATED"/>
    <property type="match status" value="1"/>
</dbReference>
<evidence type="ECO:0000256" key="2">
    <source>
        <dbReference type="ARBA" id="ARBA00022490"/>
    </source>
</evidence>
<dbReference type="InterPro" id="IPR000816">
    <property type="entry name" value="Peptidase_C15"/>
</dbReference>
<dbReference type="AlphaFoldDB" id="V4BLK9"/>
<keyword evidence="3" id="KW-0645">Protease</keyword>
<dbReference type="InterPro" id="IPR036440">
    <property type="entry name" value="Peptidase_C15-like_sf"/>
</dbReference>
<evidence type="ECO:0000256" key="6">
    <source>
        <dbReference type="PROSITE-ProRule" id="PRU10077"/>
    </source>
</evidence>
<comment type="similarity">
    <text evidence="1">Belongs to the peptidase C15 family.</text>
</comment>
<organism evidence="7 8">
    <name type="scientific">Lottia gigantea</name>
    <name type="common">Giant owl limpet</name>
    <dbReference type="NCBI Taxonomy" id="225164"/>
    <lineage>
        <taxon>Eukaryota</taxon>
        <taxon>Metazoa</taxon>
        <taxon>Spiralia</taxon>
        <taxon>Lophotrochozoa</taxon>
        <taxon>Mollusca</taxon>
        <taxon>Gastropoda</taxon>
        <taxon>Patellogastropoda</taxon>
        <taxon>Lottioidea</taxon>
        <taxon>Lottiidae</taxon>
        <taxon>Lottia</taxon>
    </lineage>
</organism>
<dbReference type="PIRSF" id="PIRSF015592">
    <property type="entry name" value="Prld-crbxl_pptds"/>
    <property type="match status" value="1"/>
</dbReference>
<dbReference type="KEGG" id="lgi:LOTGIDRAFT_204313"/>
<evidence type="ECO:0000313" key="8">
    <source>
        <dbReference type="Proteomes" id="UP000030746"/>
    </source>
</evidence>
<keyword evidence="8" id="KW-1185">Reference proteome</keyword>
<dbReference type="EC" id="3.4.19.3" evidence="6"/>
<evidence type="ECO:0000256" key="4">
    <source>
        <dbReference type="ARBA" id="ARBA00022801"/>
    </source>
</evidence>
<evidence type="ECO:0000313" key="7">
    <source>
        <dbReference type="EMBL" id="ESO89584.1"/>
    </source>
</evidence>
<dbReference type="STRING" id="225164.V4BLK9"/>
<feature type="active site" evidence="6">
    <location>
        <position position="158"/>
    </location>
</feature>
<dbReference type="EMBL" id="KB202567">
    <property type="protein sequence ID" value="ESO89584.1"/>
    <property type="molecule type" value="Genomic_DNA"/>
</dbReference>
<dbReference type="CDD" id="cd00501">
    <property type="entry name" value="Peptidase_C15"/>
    <property type="match status" value="1"/>
</dbReference>
<accession>V4BLK9</accession>
<dbReference type="Proteomes" id="UP000030746">
    <property type="component" value="Unassembled WGS sequence"/>
</dbReference>
<dbReference type="HOGENOM" id="CLU_043960_3_1_1"/>
<dbReference type="Gene3D" id="3.40.630.20">
    <property type="entry name" value="Peptidase C15, pyroglutamyl peptidase I-like"/>
    <property type="match status" value="1"/>
</dbReference>
<dbReference type="FunFam" id="3.40.630.20:FF:000008">
    <property type="entry name" value="Pyroglutamyl-peptidase 1"/>
    <property type="match status" value="1"/>
</dbReference>
<reference evidence="7 8" key="1">
    <citation type="journal article" date="2013" name="Nature">
        <title>Insights into bilaterian evolution from three spiralian genomes.</title>
        <authorList>
            <person name="Simakov O."/>
            <person name="Marletaz F."/>
            <person name="Cho S.J."/>
            <person name="Edsinger-Gonzales E."/>
            <person name="Havlak P."/>
            <person name="Hellsten U."/>
            <person name="Kuo D.H."/>
            <person name="Larsson T."/>
            <person name="Lv J."/>
            <person name="Arendt D."/>
            <person name="Savage R."/>
            <person name="Osoegawa K."/>
            <person name="de Jong P."/>
            <person name="Grimwood J."/>
            <person name="Chapman J.A."/>
            <person name="Shapiro H."/>
            <person name="Aerts A."/>
            <person name="Otillar R.P."/>
            <person name="Terry A.Y."/>
            <person name="Boore J.L."/>
            <person name="Grigoriev I.V."/>
            <person name="Lindberg D.R."/>
            <person name="Seaver E.C."/>
            <person name="Weisblat D.A."/>
            <person name="Putnam N.H."/>
            <person name="Rokhsar D.S."/>
        </authorList>
    </citation>
    <scope>NUCLEOTIDE SEQUENCE [LARGE SCALE GENOMIC DNA]</scope>
</reference>
<dbReference type="RefSeq" id="XP_009059642.1">
    <property type="nucleotide sequence ID" value="XM_009061394.1"/>
</dbReference>
<dbReference type="CTD" id="20245701"/>
<name>V4BLK9_LOTGI</name>